<feature type="compositionally biased region" description="Low complexity" evidence="22">
    <location>
        <begin position="345"/>
        <end position="354"/>
    </location>
</feature>
<feature type="region of interest" description="Disordered" evidence="22">
    <location>
        <begin position="336"/>
        <end position="363"/>
    </location>
</feature>
<keyword evidence="15 23" id="KW-1133">Transmembrane helix</keyword>
<evidence type="ECO:0000256" key="5">
    <source>
        <dbReference type="ARBA" id="ARBA00022512"/>
    </source>
</evidence>
<dbReference type="PANTHER" id="PTHR48007:SF19">
    <property type="entry name" value="POLLEN RECEPTOR-LIKE KINASE 5"/>
    <property type="match status" value="1"/>
</dbReference>
<dbReference type="AlphaFoldDB" id="A0A2P6RZI1"/>
<dbReference type="EMBL" id="PDCK01000040">
    <property type="protein sequence ID" value="PRQ51844.1"/>
    <property type="molecule type" value="Genomic_DNA"/>
</dbReference>
<keyword evidence="17" id="KW-0675">Receptor</keyword>
<keyword evidence="10" id="KW-0732">Signal</keyword>
<comment type="subcellular location">
    <subcellularLocation>
        <location evidence="1">Membrane</location>
        <topology evidence="1">Single-pass membrane protein</topology>
    </subcellularLocation>
    <subcellularLocation>
        <location evidence="2">Secreted</location>
        <location evidence="2">Cell wall</location>
    </subcellularLocation>
</comment>
<keyword evidence="26" id="KW-1185">Reference proteome</keyword>
<evidence type="ECO:0000313" key="26">
    <source>
        <dbReference type="Proteomes" id="UP000238479"/>
    </source>
</evidence>
<dbReference type="Gene3D" id="3.80.10.10">
    <property type="entry name" value="Ribonuclease Inhibitor"/>
    <property type="match status" value="3"/>
</dbReference>
<comment type="similarity">
    <text evidence="3">Belongs to the protein kinase superfamily. Ser/Thr protein kinase family.</text>
</comment>
<comment type="similarity">
    <text evidence="19">Belongs to the polygalacturonase-inhibiting protein family.</text>
</comment>
<keyword evidence="6" id="KW-0597">Phosphoprotein</keyword>
<keyword evidence="11" id="KW-0677">Repeat</keyword>
<comment type="catalytic activity">
    <reaction evidence="21">
        <text>L-seryl-[protein] + ATP = O-phospho-L-seryl-[protein] + ADP + H(+)</text>
        <dbReference type="Rhea" id="RHEA:17989"/>
        <dbReference type="Rhea" id="RHEA-COMP:9863"/>
        <dbReference type="Rhea" id="RHEA-COMP:11604"/>
        <dbReference type="ChEBI" id="CHEBI:15378"/>
        <dbReference type="ChEBI" id="CHEBI:29999"/>
        <dbReference type="ChEBI" id="CHEBI:30616"/>
        <dbReference type="ChEBI" id="CHEBI:83421"/>
        <dbReference type="ChEBI" id="CHEBI:456216"/>
        <dbReference type="EC" id="2.7.11.1"/>
    </reaction>
</comment>
<protein>
    <recommendedName>
        <fullName evidence="4">non-specific serine/threonine protein kinase</fullName>
        <ecNumber evidence="4">2.7.11.1</ecNumber>
    </recommendedName>
</protein>
<sequence>MGAHMAMARLMRAPNPSFLLALIVATLSFMNMLSFGLPETTSDALLKFKSSLGNSSEALRNWGSSPNPCNGNRGNWVGVLCFQGNVRGLKLEGMGLQGTLDMEPLASLPYLKTLSFANNSFIGPLPNLTRLKRLGSLYLSDNHLSGDIPDNAFENLTFLKKLYLGNNEFSGKIPSSLAKLPNLFDVGLENNYFSGEIPDFKSGDSEKLWRLYLANNELEGEIPKSLRTQEPSSFAGNENLCGPPIEACSPSPAPAPTSSPSPSSPPCGGSGEPCSPSDPPTKSSSLGLKIALGIVSILLLLVIIAVLLMFLRKRKQQPELDQAELLDESSKYTAATASQMDAKSVENNNVNNPPRRGEQAGKLSFVRDDRDRFDLHDLLRASAEILGSGNFGASYKALILTDAVVVKRYKQMNNVGREEFHDHMRRLGRLTHQNLLPIVAYYYRREEKLLVSDFVENGSLASHLHGNHNLHKPGLDWPTRLRIIKGIGRGLTYLYNTLPSLVVPHGHLKSSNVLLDENMEPLLNDYALLPVINMEQAQHLMMAYKSPEYARHHRITKKTDVWCFGIIMLEVLTGKFPENYLKQSYDSKADLASWVNGMIKEKKTSEVFDGEMGNVGDSKGELLKLLKIGVSCCEEDVERRLDLHEVVAKIEELNEGESDGEYRSSVSSEEDDYTSQAV</sequence>
<dbReference type="InterPro" id="IPR001611">
    <property type="entry name" value="Leu-rich_rpt"/>
</dbReference>
<evidence type="ECO:0000256" key="17">
    <source>
        <dbReference type="ARBA" id="ARBA00023170"/>
    </source>
</evidence>
<dbReference type="PROSITE" id="PS50011">
    <property type="entry name" value="PROTEIN_KINASE_DOM"/>
    <property type="match status" value="1"/>
</dbReference>
<evidence type="ECO:0000256" key="13">
    <source>
        <dbReference type="ARBA" id="ARBA00022777"/>
    </source>
</evidence>
<keyword evidence="16 23" id="KW-0472">Membrane</keyword>
<evidence type="ECO:0000256" key="1">
    <source>
        <dbReference type="ARBA" id="ARBA00004167"/>
    </source>
</evidence>
<name>A0A2P6RZI1_ROSCH</name>
<comment type="catalytic activity">
    <reaction evidence="20">
        <text>L-threonyl-[protein] + ATP = O-phospho-L-threonyl-[protein] + ADP + H(+)</text>
        <dbReference type="Rhea" id="RHEA:46608"/>
        <dbReference type="Rhea" id="RHEA-COMP:11060"/>
        <dbReference type="Rhea" id="RHEA-COMP:11605"/>
        <dbReference type="ChEBI" id="CHEBI:15378"/>
        <dbReference type="ChEBI" id="CHEBI:30013"/>
        <dbReference type="ChEBI" id="CHEBI:30616"/>
        <dbReference type="ChEBI" id="CHEBI:61977"/>
        <dbReference type="ChEBI" id="CHEBI:456216"/>
        <dbReference type="EC" id="2.7.11.1"/>
    </reaction>
</comment>
<evidence type="ECO:0000256" key="9">
    <source>
        <dbReference type="ARBA" id="ARBA00022692"/>
    </source>
</evidence>
<dbReference type="InterPro" id="IPR011009">
    <property type="entry name" value="Kinase-like_dom_sf"/>
</dbReference>
<dbReference type="OrthoDB" id="418615at2759"/>
<evidence type="ECO:0000256" key="10">
    <source>
        <dbReference type="ARBA" id="ARBA00022729"/>
    </source>
</evidence>
<evidence type="ECO:0000256" key="22">
    <source>
        <dbReference type="SAM" id="MobiDB-lite"/>
    </source>
</evidence>
<comment type="caution">
    <text evidence="25">The sequence shown here is derived from an EMBL/GenBank/DDBJ whole genome shotgun (WGS) entry which is preliminary data.</text>
</comment>
<dbReference type="GO" id="GO:0005524">
    <property type="term" value="F:ATP binding"/>
    <property type="evidence" value="ECO:0007669"/>
    <property type="project" value="UniProtKB-KW"/>
</dbReference>
<dbReference type="Pfam" id="PF08263">
    <property type="entry name" value="LRRNT_2"/>
    <property type="match status" value="1"/>
</dbReference>
<dbReference type="Pfam" id="PF13855">
    <property type="entry name" value="LRR_8"/>
    <property type="match status" value="1"/>
</dbReference>
<evidence type="ECO:0000256" key="21">
    <source>
        <dbReference type="ARBA" id="ARBA00048679"/>
    </source>
</evidence>
<gene>
    <name evidence="25" type="ORF">RchiOBHm_Chr2g0149011</name>
</gene>
<evidence type="ECO:0000256" key="20">
    <source>
        <dbReference type="ARBA" id="ARBA00047899"/>
    </source>
</evidence>
<evidence type="ECO:0000256" key="6">
    <source>
        <dbReference type="ARBA" id="ARBA00022553"/>
    </source>
</evidence>
<evidence type="ECO:0000259" key="24">
    <source>
        <dbReference type="PROSITE" id="PS50011"/>
    </source>
</evidence>
<dbReference type="PANTHER" id="PTHR48007">
    <property type="entry name" value="LEUCINE-RICH REPEAT RECEPTOR-LIKE PROTEIN KINASE PXC1"/>
    <property type="match status" value="1"/>
</dbReference>
<dbReference type="EC" id="2.7.11.1" evidence="4"/>
<accession>A0A2P6RZI1</accession>
<dbReference type="FunFam" id="1.10.510.10:FF:000480">
    <property type="entry name" value="Pollen receptor-like kinase 1"/>
    <property type="match status" value="1"/>
</dbReference>
<evidence type="ECO:0000256" key="11">
    <source>
        <dbReference type="ARBA" id="ARBA00022737"/>
    </source>
</evidence>
<dbReference type="InterPro" id="IPR032675">
    <property type="entry name" value="LRR_dom_sf"/>
</dbReference>
<keyword evidence="13" id="KW-0418">Kinase</keyword>
<dbReference type="OMA" id="FGVSCHG"/>
<dbReference type="InterPro" id="IPR013210">
    <property type="entry name" value="LRR_N_plant-typ"/>
</dbReference>
<dbReference type="Pfam" id="PF07714">
    <property type="entry name" value="PK_Tyr_Ser-Thr"/>
    <property type="match status" value="1"/>
</dbReference>
<keyword evidence="14" id="KW-0067">ATP-binding</keyword>
<keyword evidence="5" id="KW-0134">Cell wall</keyword>
<dbReference type="SUPFAM" id="SSF56112">
    <property type="entry name" value="Protein kinase-like (PK-like)"/>
    <property type="match status" value="1"/>
</dbReference>
<evidence type="ECO:0000256" key="16">
    <source>
        <dbReference type="ARBA" id="ARBA00023136"/>
    </source>
</evidence>
<organism evidence="25 26">
    <name type="scientific">Rosa chinensis</name>
    <name type="common">China rose</name>
    <dbReference type="NCBI Taxonomy" id="74649"/>
    <lineage>
        <taxon>Eukaryota</taxon>
        <taxon>Viridiplantae</taxon>
        <taxon>Streptophyta</taxon>
        <taxon>Embryophyta</taxon>
        <taxon>Tracheophyta</taxon>
        <taxon>Spermatophyta</taxon>
        <taxon>Magnoliopsida</taxon>
        <taxon>eudicotyledons</taxon>
        <taxon>Gunneridae</taxon>
        <taxon>Pentapetalae</taxon>
        <taxon>rosids</taxon>
        <taxon>fabids</taxon>
        <taxon>Rosales</taxon>
        <taxon>Rosaceae</taxon>
        <taxon>Rosoideae</taxon>
        <taxon>Rosoideae incertae sedis</taxon>
        <taxon>Rosa</taxon>
    </lineage>
</organism>
<dbReference type="InterPro" id="IPR046959">
    <property type="entry name" value="PRK1-6/SRF4-like"/>
</dbReference>
<evidence type="ECO:0000256" key="3">
    <source>
        <dbReference type="ARBA" id="ARBA00008684"/>
    </source>
</evidence>
<feature type="region of interest" description="Disordered" evidence="22">
    <location>
        <begin position="655"/>
        <end position="678"/>
    </location>
</feature>
<evidence type="ECO:0000256" key="15">
    <source>
        <dbReference type="ARBA" id="ARBA00022989"/>
    </source>
</evidence>
<dbReference type="FunFam" id="3.80.10.10:FF:000400">
    <property type="entry name" value="Nuclear pore complex protein NUP107"/>
    <property type="match status" value="1"/>
</dbReference>
<evidence type="ECO:0000256" key="7">
    <source>
        <dbReference type="ARBA" id="ARBA00022614"/>
    </source>
</evidence>
<evidence type="ECO:0000256" key="18">
    <source>
        <dbReference type="ARBA" id="ARBA00023180"/>
    </source>
</evidence>
<dbReference type="Pfam" id="PF00560">
    <property type="entry name" value="LRR_1"/>
    <property type="match status" value="1"/>
</dbReference>
<keyword evidence="12" id="KW-0547">Nucleotide-binding</keyword>
<reference evidence="25 26" key="1">
    <citation type="journal article" date="2018" name="Nat. Genet.">
        <title>The Rosa genome provides new insights in the design of modern roses.</title>
        <authorList>
            <person name="Bendahmane M."/>
        </authorList>
    </citation>
    <scope>NUCLEOTIDE SEQUENCE [LARGE SCALE GENOMIC DNA]</scope>
    <source>
        <strain evidence="26">cv. Old Blush</strain>
    </source>
</reference>
<feature type="compositionally biased region" description="Acidic residues" evidence="22">
    <location>
        <begin position="668"/>
        <end position="678"/>
    </location>
</feature>
<evidence type="ECO:0000256" key="19">
    <source>
        <dbReference type="ARBA" id="ARBA00038043"/>
    </source>
</evidence>
<dbReference type="SUPFAM" id="SSF52058">
    <property type="entry name" value="L domain-like"/>
    <property type="match status" value="1"/>
</dbReference>
<feature type="compositionally biased region" description="Pro residues" evidence="22">
    <location>
        <begin position="251"/>
        <end position="265"/>
    </location>
</feature>
<dbReference type="FunFam" id="3.30.200.20:FF:000307">
    <property type="entry name" value="pollen receptor-like kinase 1"/>
    <property type="match status" value="1"/>
</dbReference>
<evidence type="ECO:0000256" key="4">
    <source>
        <dbReference type="ARBA" id="ARBA00012513"/>
    </source>
</evidence>
<dbReference type="Proteomes" id="UP000238479">
    <property type="component" value="Chromosome 2"/>
</dbReference>
<dbReference type="GO" id="GO:0004674">
    <property type="term" value="F:protein serine/threonine kinase activity"/>
    <property type="evidence" value="ECO:0007669"/>
    <property type="project" value="UniProtKB-EC"/>
</dbReference>
<evidence type="ECO:0000313" key="25">
    <source>
        <dbReference type="EMBL" id="PRQ51844.1"/>
    </source>
</evidence>
<keyword evidence="8 25" id="KW-0808">Transferase</keyword>
<keyword evidence="9 23" id="KW-0812">Transmembrane</keyword>
<evidence type="ECO:0000256" key="8">
    <source>
        <dbReference type="ARBA" id="ARBA00022679"/>
    </source>
</evidence>
<keyword evidence="7" id="KW-0433">Leucine-rich repeat</keyword>
<dbReference type="Gramene" id="PRQ51844">
    <property type="protein sequence ID" value="PRQ51844"/>
    <property type="gene ID" value="RchiOBHm_Chr2g0149011"/>
</dbReference>
<keyword evidence="5" id="KW-0964">Secreted</keyword>
<dbReference type="Gene3D" id="3.30.200.20">
    <property type="entry name" value="Phosphorylase Kinase, domain 1"/>
    <property type="match status" value="1"/>
</dbReference>
<feature type="domain" description="Protein kinase" evidence="24">
    <location>
        <begin position="380"/>
        <end position="653"/>
    </location>
</feature>
<dbReference type="GO" id="GO:0016020">
    <property type="term" value="C:membrane"/>
    <property type="evidence" value="ECO:0007669"/>
    <property type="project" value="UniProtKB-SubCell"/>
</dbReference>
<evidence type="ECO:0000256" key="12">
    <source>
        <dbReference type="ARBA" id="ARBA00022741"/>
    </source>
</evidence>
<evidence type="ECO:0000256" key="23">
    <source>
        <dbReference type="SAM" id="Phobius"/>
    </source>
</evidence>
<dbReference type="InterPro" id="IPR000719">
    <property type="entry name" value="Prot_kinase_dom"/>
</dbReference>
<evidence type="ECO:0000256" key="14">
    <source>
        <dbReference type="ARBA" id="ARBA00022840"/>
    </source>
</evidence>
<dbReference type="Gene3D" id="1.10.510.10">
    <property type="entry name" value="Transferase(Phosphotransferase) domain 1"/>
    <property type="match status" value="1"/>
</dbReference>
<dbReference type="InterPro" id="IPR001245">
    <property type="entry name" value="Ser-Thr/Tyr_kinase_cat_dom"/>
</dbReference>
<proteinExistence type="inferred from homology"/>
<keyword evidence="18" id="KW-0325">Glycoprotein</keyword>
<feature type="region of interest" description="Disordered" evidence="22">
    <location>
        <begin position="245"/>
        <end position="282"/>
    </location>
</feature>
<evidence type="ECO:0000256" key="2">
    <source>
        <dbReference type="ARBA" id="ARBA00004191"/>
    </source>
</evidence>
<feature type="transmembrane region" description="Helical" evidence="23">
    <location>
        <begin position="290"/>
        <end position="311"/>
    </location>
</feature>